<dbReference type="OrthoDB" id="312998at2157"/>
<proteinExistence type="predicted"/>
<evidence type="ECO:0000313" key="1">
    <source>
        <dbReference type="EMBL" id="TKR26258.1"/>
    </source>
</evidence>
<evidence type="ECO:0008006" key="3">
    <source>
        <dbReference type="Google" id="ProtNLM"/>
    </source>
</evidence>
<keyword evidence="2" id="KW-1185">Reference proteome</keyword>
<dbReference type="AlphaFoldDB" id="A0A4U5JEG3"/>
<organism evidence="1 2">
    <name type="scientific">Natronomonas salsuginis</name>
    <dbReference type="NCBI Taxonomy" id="2217661"/>
    <lineage>
        <taxon>Archaea</taxon>
        <taxon>Methanobacteriati</taxon>
        <taxon>Methanobacteriota</taxon>
        <taxon>Stenosarchaea group</taxon>
        <taxon>Halobacteria</taxon>
        <taxon>Halobacteriales</taxon>
        <taxon>Natronomonadaceae</taxon>
        <taxon>Natronomonas</taxon>
    </lineage>
</organism>
<dbReference type="EMBL" id="QKNX01000002">
    <property type="protein sequence ID" value="TKR26258.1"/>
    <property type="molecule type" value="Genomic_DNA"/>
</dbReference>
<reference evidence="1 2" key="1">
    <citation type="submission" date="2019-04" db="EMBL/GenBank/DDBJ databases">
        <title>Natronomonas sp. F20-122 a newhaloarchaeon isolated from a saline saltern of Isla Bacuta, Huelva, Spain.</title>
        <authorList>
            <person name="Duran-Viseras A."/>
            <person name="Sanchez-Porro C."/>
            <person name="Ventosa A."/>
        </authorList>
    </citation>
    <scope>NUCLEOTIDE SEQUENCE [LARGE SCALE GENOMIC DNA]</scope>
    <source>
        <strain evidence="1 2">F20-122</strain>
    </source>
</reference>
<evidence type="ECO:0000313" key="2">
    <source>
        <dbReference type="Proteomes" id="UP000308037"/>
    </source>
</evidence>
<protein>
    <recommendedName>
        <fullName evidence="3">DUF1102 domain-containing protein</fullName>
    </recommendedName>
</protein>
<dbReference type="RefSeq" id="WP_170964447.1">
    <property type="nucleotide sequence ID" value="NZ_QKNX01000002.1"/>
</dbReference>
<comment type="caution">
    <text evidence="1">The sequence shown here is derived from an EMBL/GenBank/DDBJ whole genome shotgun (WGS) entry which is preliminary data.</text>
</comment>
<name>A0A4U5JEG3_9EURY</name>
<accession>A0A4U5JEG3</accession>
<gene>
    <name evidence="1" type="ORF">DM868_07130</name>
</gene>
<dbReference type="Proteomes" id="UP000308037">
    <property type="component" value="Unassembled WGS sequence"/>
</dbReference>
<sequence length="244" mass="25670">MQRRKFVIGMGALASGAAASVGTGAFTAMQADGREANIDVVADENGLIGLEAGTTDLVTGTSDGQLAINFNLDDAGDGVNPNSTYQVGGLGDVEDLHWLLDGSSNVPTVDQIAIDTQTPIKDEHAFKLLNQSGEDRAVELTYVPDEDHDSLPGDTTIYMIAVTDDDNAPSSETREELATAASKDRDGSILFTDDAKWSADLKSGSSAYVTILVNVGDVDPDETDLSGEIVVRAGSHDEFTEDDL</sequence>